<dbReference type="SUPFAM" id="SSF47413">
    <property type="entry name" value="lambda repressor-like DNA-binding domains"/>
    <property type="match status" value="1"/>
</dbReference>
<protein>
    <submittedName>
        <fullName evidence="3">Helix-turn-helix domain-containing protein</fullName>
    </submittedName>
</protein>
<dbReference type="PANTHER" id="PTHR46797">
    <property type="entry name" value="HTH-TYPE TRANSCRIPTIONAL REGULATOR"/>
    <property type="match status" value="1"/>
</dbReference>
<dbReference type="CDD" id="cd00093">
    <property type="entry name" value="HTH_XRE"/>
    <property type="match status" value="1"/>
</dbReference>
<dbReference type="PROSITE" id="PS50943">
    <property type="entry name" value="HTH_CROC1"/>
    <property type="match status" value="1"/>
</dbReference>
<evidence type="ECO:0000259" key="2">
    <source>
        <dbReference type="PROSITE" id="PS50943"/>
    </source>
</evidence>
<reference evidence="4" key="1">
    <citation type="journal article" date="2019" name="Int. J. Syst. Evol. Microbiol.">
        <title>The Global Catalogue of Microorganisms (GCM) 10K type strain sequencing project: providing services to taxonomists for standard genome sequencing and annotation.</title>
        <authorList>
            <consortium name="The Broad Institute Genomics Platform"/>
            <consortium name="The Broad Institute Genome Sequencing Center for Infectious Disease"/>
            <person name="Wu L."/>
            <person name="Ma J."/>
        </authorList>
    </citation>
    <scope>NUCLEOTIDE SEQUENCE [LARGE SCALE GENOMIC DNA]</scope>
    <source>
        <strain evidence="4">CCTCC AB 2013263</strain>
    </source>
</reference>
<keyword evidence="1" id="KW-0238">DNA-binding</keyword>
<feature type="domain" description="HTH cro/C1-type" evidence="2">
    <location>
        <begin position="22"/>
        <end position="76"/>
    </location>
</feature>
<keyword evidence="4" id="KW-1185">Reference proteome</keyword>
<dbReference type="Pfam" id="PF01381">
    <property type="entry name" value="HTH_3"/>
    <property type="match status" value="1"/>
</dbReference>
<dbReference type="Gene3D" id="1.10.260.40">
    <property type="entry name" value="lambda repressor-like DNA-binding domains"/>
    <property type="match status" value="1"/>
</dbReference>
<evidence type="ECO:0000313" key="4">
    <source>
        <dbReference type="Proteomes" id="UP001595748"/>
    </source>
</evidence>
<dbReference type="InterPro" id="IPR010982">
    <property type="entry name" value="Lambda_DNA-bd_dom_sf"/>
</dbReference>
<proteinExistence type="predicted"/>
<dbReference type="InterPro" id="IPR050807">
    <property type="entry name" value="TransReg_Diox_bact_type"/>
</dbReference>
<name>A0ABV8A6T6_9DEIO</name>
<comment type="caution">
    <text evidence="3">The sequence shown here is derived from an EMBL/GenBank/DDBJ whole genome shotgun (WGS) entry which is preliminary data.</text>
</comment>
<dbReference type="InterPro" id="IPR001387">
    <property type="entry name" value="Cro/C1-type_HTH"/>
</dbReference>
<evidence type="ECO:0000313" key="3">
    <source>
        <dbReference type="EMBL" id="MFC3859960.1"/>
    </source>
</evidence>
<dbReference type="PANTHER" id="PTHR46797:SF1">
    <property type="entry name" value="METHYLPHOSPHONATE SYNTHASE"/>
    <property type="match status" value="1"/>
</dbReference>
<dbReference type="SMART" id="SM00530">
    <property type="entry name" value="HTH_XRE"/>
    <property type="match status" value="1"/>
</dbReference>
<accession>A0ABV8A6T6</accession>
<organism evidence="3 4">
    <name type="scientific">Deinococcus antarcticus</name>
    <dbReference type="NCBI Taxonomy" id="1298767"/>
    <lineage>
        <taxon>Bacteria</taxon>
        <taxon>Thermotogati</taxon>
        <taxon>Deinococcota</taxon>
        <taxon>Deinococci</taxon>
        <taxon>Deinococcales</taxon>
        <taxon>Deinococcaceae</taxon>
        <taxon>Deinococcus</taxon>
    </lineage>
</organism>
<dbReference type="Proteomes" id="UP001595748">
    <property type="component" value="Unassembled WGS sequence"/>
</dbReference>
<sequence length="80" mass="9088">MPEAPRQQRPPSPERLIFGRRVREERQKGGWTLEALAAEAQMNWSYIAQIERGERNLPIDTMSLIAQALGVSVISLLTEE</sequence>
<evidence type="ECO:0000256" key="1">
    <source>
        <dbReference type="ARBA" id="ARBA00023125"/>
    </source>
</evidence>
<dbReference type="RefSeq" id="WP_380076115.1">
    <property type="nucleotide sequence ID" value="NZ_JBHRZF010000038.1"/>
</dbReference>
<dbReference type="EMBL" id="JBHRZF010000038">
    <property type="protein sequence ID" value="MFC3859960.1"/>
    <property type="molecule type" value="Genomic_DNA"/>
</dbReference>
<gene>
    <name evidence="3" type="ORF">ACFOPQ_04165</name>
</gene>